<comment type="caution">
    <text evidence="1">The sequence shown here is derived from an EMBL/GenBank/DDBJ whole genome shotgun (WGS) entry which is preliminary data.</text>
</comment>
<organism evidence="1 2">
    <name type="scientific">Ameca splendens</name>
    <dbReference type="NCBI Taxonomy" id="208324"/>
    <lineage>
        <taxon>Eukaryota</taxon>
        <taxon>Metazoa</taxon>
        <taxon>Chordata</taxon>
        <taxon>Craniata</taxon>
        <taxon>Vertebrata</taxon>
        <taxon>Euteleostomi</taxon>
        <taxon>Actinopterygii</taxon>
        <taxon>Neopterygii</taxon>
        <taxon>Teleostei</taxon>
        <taxon>Neoteleostei</taxon>
        <taxon>Acanthomorphata</taxon>
        <taxon>Ovalentaria</taxon>
        <taxon>Atherinomorphae</taxon>
        <taxon>Cyprinodontiformes</taxon>
        <taxon>Goodeidae</taxon>
        <taxon>Ameca</taxon>
    </lineage>
</organism>
<evidence type="ECO:0000313" key="2">
    <source>
        <dbReference type="Proteomes" id="UP001469553"/>
    </source>
</evidence>
<reference evidence="1 2" key="1">
    <citation type="submission" date="2021-06" db="EMBL/GenBank/DDBJ databases">
        <authorList>
            <person name="Palmer J.M."/>
        </authorList>
    </citation>
    <scope>NUCLEOTIDE SEQUENCE [LARGE SCALE GENOMIC DNA]</scope>
    <source>
        <strain evidence="1 2">AS_MEX2019</strain>
        <tissue evidence="1">Muscle</tissue>
    </source>
</reference>
<keyword evidence="2" id="KW-1185">Reference proteome</keyword>
<dbReference type="EMBL" id="JAHRIP010078261">
    <property type="protein sequence ID" value="MEQ2312158.1"/>
    <property type="molecule type" value="Genomic_DNA"/>
</dbReference>
<proteinExistence type="predicted"/>
<protein>
    <submittedName>
        <fullName evidence="1">Uncharacterized protein</fullName>
    </submittedName>
</protein>
<evidence type="ECO:0000313" key="1">
    <source>
        <dbReference type="EMBL" id="MEQ2312158.1"/>
    </source>
</evidence>
<gene>
    <name evidence="1" type="ORF">AMECASPLE_027982</name>
</gene>
<accession>A0ABV1A0V8</accession>
<dbReference type="Proteomes" id="UP001469553">
    <property type="component" value="Unassembled WGS sequence"/>
</dbReference>
<sequence length="116" mass="13064">MESSILSNIHLSYPICDSNNELDETMIEVFGQNDKKNIWRSQDEAFQHNTIPTVKHSGARGTGALHKVDDHYSVGRVVVLQFKSCVFHSIFLVTHVDVPLGKEVNLKCPTNLLMEV</sequence>
<name>A0ABV1A0V8_9TELE</name>